<sequence length="304" mass="34974">MIDDHSFALCLTHDVDRPYKRFHQALYYTLAERSMDHLRSFFARENPYWQFEEIMALEDDLGVRSAFYFLSEPGPFASGDPLDWVRPDTWIQQLGRYDPTDDDVAAVIRELDDGGWEVGLHGSYHSGDDIERLRQEKEQLEDVLGHSVRGGRQHYLRMNTPETWQIQAELGLEYDSTLGSSTDYGFMYDYGLVKPLSEPFTVFPLTLMEQTLPDPASRPRAAWQVCANLVAEARANEAVMTVLWHPRYFNEREFPGYRRLYRRLIEHAQDVGAWIGPPAALLDRLDESAPETTTSSLATGSETR</sequence>
<name>A0A897N4Y4_9EURY</name>
<dbReference type="InterPro" id="IPR011330">
    <property type="entry name" value="Glyco_hydro/deAcase_b/a-brl"/>
</dbReference>
<dbReference type="Gene3D" id="3.20.20.370">
    <property type="entry name" value="Glycoside hydrolase/deacetylase"/>
    <property type="match status" value="1"/>
</dbReference>
<dbReference type="Proteomes" id="UP000663525">
    <property type="component" value="Chromosome"/>
</dbReference>
<dbReference type="EMBL" id="CP064787">
    <property type="protein sequence ID" value="QSG05406.1"/>
    <property type="molecule type" value="Genomic_DNA"/>
</dbReference>
<gene>
    <name evidence="1" type="primary">cDA12</name>
    <name evidence="1" type="ORF">HSR121_1059</name>
</gene>
<organism evidence="1 2">
    <name type="scientific">Halapricum desulfuricans</name>
    <dbReference type="NCBI Taxonomy" id="2841257"/>
    <lineage>
        <taxon>Archaea</taxon>
        <taxon>Methanobacteriati</taxon>
        <taxon>Methanobacteriota</taxon>
        <taxon>Stenosarchaea group</taxon>
        <taxon>Halobacteria</taxon>
        <taxon>Halobacteriales</taxon>
        <taxon>Haloarculaceae</taxon>
        <taxon>Halapricum</taxon>
    </lineage>
</organism>
<accession>A0A897N4Y4</accession>
<protein>
    <submittedName>
        <fullName evidence="1">Peptidoglycan/xylan/chitin deacetylase, PgdA/CDA1 family</fullName>
    </submittedName>
</protein>
<dbReference type="RefSeq" id="WP_229115249.1">
    <property type="nucleotide sequence ID" value="NZ_CP064787.1"/>
</dbReference>
<dbReference type="AlphaFoldDB" id="A0A897N4Y4"/>
<reference evidence="1" key="1">
    <citation type="submission" date="2020-11" db="EMBL/GenBank/DDBJ databases">
        <title>Carbohydrate-dependent, anaerobic sulfur respiration: A novel catabolism in halophilic archaea.</title>
        <authorList>
            <person name="Sorokin D.Y."/>
            <person name="Messina E."/>
            <person name="Smedile F."/>
            <person name="La Cono V."/>
            <person name="Hallsworth J.E."/>
            <person name="Yakimov M.M."/>
        </authorList>
    </citation>
    <scope>NUCLEOTIDE SEQUENCE</scope>
    <source>
        <strain evidence="1">HSR12-1</strain>
    </source>
</reference>
<dbReference type="CDD" id="cd10931">
    <property type="entry name" value="CE4_u7"/>
    <property type="match status" value="1"/>
</dbReference>
<proteinExistence type="predicted"/>
<evidence type="ECO:0000313" key="2">
    <source>
        <dbReference type="Proteomes" id="UP000663525"/>
    </source>
</evidence>
<dbReference type="GeneID" id="68854684"/>
<evidence type="ECO:0000313" key="1">
    <source>
        <dbReference type="EMBL" id="QSG05406.1"/>
    </source>
</evidence>
<dbReference type="SUPFAM" id="SSF88713">
    <property type="entry name" value="Glycoside hydrolase/deacetylase"/>
    <property type="match status" value="1"/>
</dbReference>
<dbReference type="GO" id="GO:0005975">
    <property type="term" value="P:carbohydrate metabolic process"/>
    <property type="evidence" value="ECO:0007669"/>
    <property type="project" value="InterPro"/>
</dbReference>